<gene>
    <name evidence="2" type="ORF">g.12676</name>
</gene>
<dbReference type="InterPro" id="IPR001888">
    <property type="entry name" value="Transposase_1"/>
</dbReference>
<reference evidence="2" key="1">
    <citation type="submission" date="2018-04" db="EMBL/GenBank/DDBJ databases">
        <title>Transcriptome assembly of Sipha flava.</title>
        <authorList>
            <person name="Scully E.D."/>
            <person name="Geib S.M."/>
            <person name="Palmer N.A."/>
            <person name="Koch K."/>
            <person name="Bradshaw J."/>
            <person name="Heng-Moss T."/>
            <person name="Sarath G."/>
        </authorList>
    </citation>
    <scope>NUCLEOTIDE SEQUENCE</scope>
</reference>
<dbReference type="InterPro" id="IPR052709">
    <property type="entry name" value="Transposase-MT_Hybrid"/>
</dbReference>
<sequence length="187" mass="21924">MRKLFSKWVPRLLTVDQKQQDFLRRYVTMDETWIHHHTPESNRQSAEWTVAGEPRPKRPKSQKSAGKVMASVFWDAQGILFIDYLEKGKRINSEYYMALLVRLKEEITKKRPHMKKKKVLFHQDNAPCPKSIVTIAKLHELGFKLLPHPPYSPDLAPSDYYLFAGLKKMLARKRFSSNEEVIVETEA</sequence>
<evidence type="ECO:0000256" key="1">
    <source>
        <dbReference type="SAM" id="MobiDB-lite"/>
    </source>
</evidence>
<feature type="region of interest" description="Disordered" evidence="1">
    <location>
        <begin position="38"/>
        <end position="64"/>
    </location>
</feature>
<dbReference type="InterPro" id="IPR036397">
    <property type="entry name" value="RNaseH_sf"/>
</dbReference>
<accession>A0A2S2QFV8</accession>
<evidence type="ECO:0000313" key="2">
    <source>
        <dbReference type="EMBL" id="MBY76635.1"/>
    </source>
</evidence>
<dbReference type="Pfam" id="PF01359">
    <property type="entry name" value="Transposase_1"/>
    <property type="match status" value="1"/>
</dbReference>
<proteinExistence type="predicted"/>
<organism evidence="2">
    <name type="scientific">Sipha flava</name>
    <name type="common">yellow sugarcane aphid</name>
    <dbReference type="NCBI Taxonomy" id="143950"/>
    <lineage>
        <taxon>Eukaryota</taxon>
        <taxon>Metazoa</taxon>
        <taxon>Ecdysozoa</taxon>
        <taxon>Arthropoda</taxon>
        <taxon>Hexapoda</taxon>
        <taxon>Insecta</taxon>
        <taxon>Pterygota</taxon>
        <taxon>Neoptera</taxon>
        <taxon>Paraneoptera</taxon>
        <taxon>Hemiptera</taxon>
        <taxon>Sternorrhyncha</taxon>
        <taxon>Aphidomorpha</taxon>
        <taxon>Aphidoidea</taxon>
        <taxon>Aphididae</taxon>
        <taxon>Sipha</taxon>
    </lineage>
</organism>
<dbReference type="Gene3D" id="3.30.420.10">
    <property type="entry name" value="Ribonuclease H-like superfamily/Ribonuclease H"/>
    <property type="match status" value="1"/>
</dbReference>
<dbReference type="AlphaFoldDB" id="A0A2S2QFV8"/>
<dbReference type="EMBL" id="GGMS01007432">
    <property type="protein sequence ID" value="MBY76635.1"/>
    <property type="molecule type" value="Transcribed_RNA"/>
</dbReference>
<protein>
    <submittedName>
        <fullName evidence="2">Mariner Mos1 transposase</fullName>
    </submittedName>
</protein>
<dbReference type="GO" id="GO:0003676">
    <property type="term" value="F:nucleic acid binding"/>
    <property type="evidence" value="ECO:0007669"/>
    <property type="project" value="InterPro"/>
</dbReference>
<name>A0A2S2QFV8_9HEMI</name>
<dbReference type="OrthoDB" id="6594069at2759"/>
<dbReference type="PANTHER" id="PTHR46060:SF1">
    <property type="entry name" value="MARINER MOS1 TRANSPOSASE-LIKE PROTEIN"/>
    <property type="match status" value="1"/>
</dbReference>
<dbReference type="PANTHER" id="PTHR46060">
    <property type="entry name" value="MARINER MOS1 TRANSPOSASE-LIKE PROTEIN"/>
    <property type="match status" value="1"/>
</dbReference>